<dbReference type="GO" id="GO:0016887">
    <property type="term" value="F:ATP hydrolysis activity"/>
    <property type="evidence" value="ECO:0007669"/>
    <property type="project" value="TreeGrafter"/>
</dbReference>
<keyword evidence="7" id="KW-0234">DNA repair</keyword>
<organism evidence="13 14">
    <name type="scientific">Chitinasiproducens palmae</name>
    <dbReference type="NCBI Taxonomy" id="1770053"/>
    <lineage>
        <taxon>Bacteria</taxon>
        <taxon>Pseudomonadati</taxon>
        <taxon>Pseudomonadota</taxon>
        <taxon>Betaproteobacteria</taxon>
        <taxon>Burkholderiales</taxon>
        <taxon>Burkholderiaceae</taxon>
        <taxon>Chitinasiproducens</taxon>
    </lineage>
</organism>
<dbReference type="InterPro" id="IPR011545">
    <property type="entry name" value="DEAD/DEAH_box_helicase_dom"/>
</dbReference>
<dbReference type="CDD" id="cd18796">
    <property type="entry name" value="SF2_C_LHR"/>
    <property type="match status" value="1"/>
</dbReference>
<dbReference type="Gene3D" id="3.40.50.300">
    <property type="entry name" value="P-loop containing nucleotide triphosphate hydrolases"/>
    <property type="match status" value="2"/>
</dbReference>
<dbReference type="PIRSF" id="PIRSF037307">
    <property type="entry name" value="Lhr-like_helic_prd"/>
    <property type="match status" value="1"/>
</dbReference>
<evidence type="ECO:0000256" key="8">
    <source>
        <dbReference type="ARBA" id="ARBA00023235"/>
    </source>
</evidence>
<dbReference type="Pfam" id="PF00271">
    <property type="entry name" value="Helicase_C"/>
    <property type="match status" value="1"/>
</dbReference>
<dbReference type="InterPro" id="IPR001650">
    <property type="entry name" value="Helicase_C-like"/>
</dbReference>
<dbReference type="SUPFAM" id="SSF52540">
    <property type="entry name" value="P-loop containing nucleoside triphosphate hydrolases"/>
    <property type="match status" value="1"/>
</dbReference>
<reference evidence="14" key="1">
    <citation type="submission" date="2016-09" db="EMBL/GenBank/DDBJ databases">
        <authorList>
            <person name="Varghese N."/>
            <person name="Submissions S."/>
        </authorList>
    </citation>
    <scope>NUCLEOTIDE SEQUENCE [LARGE SCALE GENOMIC DNA]</scope>
    <source>
        <strain evidence="14">JS23</strain>
    </source>
</reference>
<dbReference type="InterPro" id="IPR013701">
    <property type="entry name" value="Lhr-like_DEAD/DEAH_assoc"/>
</dbReference>
<evidence type="ECO:0000313" key="14">
    <source>
        <dbReference type="Proteomes" id="UP000243719"/>
    </source>
</evidence>
<keyword evidence="8" id="KW-0413">Isomerase</keyword>
<evidence type="ECO:0000256" key="7">
    <source>
        <dbReference type="ARBA" id="ARBA00023204"/>
    </source>
</evidence>
<dbReference type="PANTHER" id="PTHR47962">
    <property type="entry name" value="ATP-DEPENDENT HELICASE LHR-RELATED-RELATED"/>
    <property type="match status" value="1"/>
</dbReference>
<feature type="domain" description="Helicase C-terminal" evidence="12">
    <location>
        <begin position="310"/>
        <end position="466"/>
    </location>
</feature>
<dbReference type="InterPro" id="IPR027417">
    <property type="entry name" value="P-loop_NTPase"/>
</dbReference>
<feature type="compositionally biased region" description="Polar residues" evidence="10">
    <location>
        <begin position="672"/>
        <end position="683"/>
    </location>
</feature>
<keyword evidence="14" id="KW-1185">Reference proteome</keyword>
<dbReference type="STRING" id="1770053.SAMN05216551_10773"/>
<evidence type="ECO:0000256" key="2">
    <source>
        <dbReference type="ARBA" id="ARBA00022763"/>
    </source>
</evidence>
<dbReference type="Proteomes" id="UP000243719">
    <property type="component" value="Unassembled WGS sequence"/>
</dbReference>
<dbReference type="InterPro" id="IPR052511">
    <property type="entry name" value="ATP-dep_Helicase"/>
</dbReference>
<sequence>MKQPAATAAASGTEAKTARTRPRRAATASPRTVQRLLDAWFAARGWRPFPFQREVWQALATGDSGLLHASTGSGKTYALWFGALAAAGGIGMVETTSAADAQADGGSSIGSTDETPKRDAKRASARRRANAPPLTVLWITPMRALAADTAQALAEPLAALGSHWTVGLRTADTSAAERARQTRRAPTALVTTPESLSLALSREHAAEELAHVRIVIVDEWHELLASKRGVQTQLALARLTAFNPGLQIWGLSATLGNLDTAMDALLRPATTPRRLVQGIQPKKLEIDTLIPERIERFPWAGHLNTQLVGRLAAELDHCTSALVFTNTRAQAEIWYQSLLDARPDFAGVMALHHGSLDKSVREWVEDGLKRGTLRVVVCTSSLDLGVDFSPVDRVFQIGSPKGVARLLQRAGRSGHSPGRASRVTVVPTLALELIEAAAARHAVRAGHIEARRPPRRPLDVLIQHLATLALGGGFEERATLAEVRRCWSYQDLSEADFAWAIRFLSDGGAALSAYPDYKRIVRDADGRWRMPRTDLARRHRLNIGTIVSDATIELVWMTGGRIGRIEENFGARLKPGDVFTFAGRSLEFVRLREMTAYVRKASKKSGFTPRWQGARMPLSTELAEATLALIDAYARAPADGVNAHIATAENAVAATAGRRTRPRKTVKAAAATQPSTETTSTVQPAAHAPGDAASATPSDPEISAVAPLLALQQRQSVLPAFGRLVVELVDSREGHHLFCYPFAGRTAHLGLASLLAWRAARDAPNTFSIAINDYGFELLSAVAIDWPALIRSGLFGMQNLADDIVASLNASELAKRRFREIARVAGLVAQRYPGLGKSQRQLQVSAGLIYDVFRQHDAGNRLLTQADEEVLFDELDMDKLRAALVTINAGVIDIVHAPRPTPFAFPLMVARLRERISNEKLSDRVQRMLAALEKAADSTNAARRSAAVRETVRPTEGVVSPCDAEDDS</sequence>
<evidence type="ECO:0000256" key="6">
    <source>
        <dbReference type="ARBA" id="ARBA00023125"/>
    </source>
</evidence>
<feature type="region of interest" description="Disordered" evidence="10">
    <location>
        <begin position="938"/>
        <end position="968"/>
    </location>
</feature>
<dbReference type="PROSITE" id="PS51194">
    <property type="entry name" value="HELICASE_CTER"/>
    <property type="match status" value="1"/>
</dbReference>
<evidence type="ECO:0000256" key="4">
    <source>
        <dbReference type="ARBA" id="ARBA00022806"/>
    </source>
</evidence>
<keyword evidence="5" id="KW-0067">ATP-binding</keyword>
<dbReference type="AlphaFoldDB" id="A0A1H2PSI5"/>
<evidence type="ECO:0000256" key="10">
    <source>
        <dbReference type="SAM" id="MobiDB-lite"/>
    </source>
</evidence>
<dbReference type="GO" id="GO:0005524">
    <property type="term" value="F:ATP binding"/>
    <property type="evidence" value="ECO:0007669"/>
    <property type="project" value="UniProtKB-KW"/>
</dbReference>
<dbReference type="PANTHER" id="PTHR47962:SF3">
    <property type="entry name" value="LARGE ATP-DEPENDENT HELICASE-RELATED PROTEIN"/>
    <property type="match status" value="1"/>
</dbReference>
<feature type="domain" description="Helicase ATP-binding" evidence="11">
    <location>
        <begin position="56"/>
        <end position="273"/>
    </location>
</feature>
<dbReference type="RefSeq" id="WP_235837942.1">
    <property type="nucleotide sequence ID" value="NZ_FNLO01000007.1"/>
</dbReference>
<dbReference type="InterPro" id="IPR045628">
    <property type="entry name" value="Lhr_WH_dom"/>
</dbReference>
<keyword evidence="1" id="KW-0547">Nucleotide-binding</keyword>
<evidence type="ECO:0000256" key="5">
    <source>
        <dbReference type="ARBA" id="ARBA00022840"/>
    </source>
</evidence>
<feature type="region of interest" description="Disordered" evidence="10">
    <location>
        <begin position="654"/>
        <end position="699"/>
    </location>
</feature>
<evidence type="ECO:0000313" key="13">
    <source>
        <dbReference type="EMBL" id="SDV49104.1"/>
    </source>
</evidence>
<dbReference type="InterPro" id="IPR017170">
    <property type="entry name" value="Lhr-like"/>
</dbReference>
<gene>
    <name evidence="13" type="ORF">SAMN05216551_10773</name>
</gene>
<dbReference type="GO" id="GO:0003677">
    <property type="term" value="F:DNA binding"/>
    <property type="evidence" value="ECO:0007669"/>
    <property type="project" value="UniProtKB-KW"/>
</dbReference>
<accession>A0A1H2PSI5</accession>
<feature type="region of interest" description="Disordered" evidence="10">
    <location>
        <begin position="101"/>
        <end position="128"/>
    </location>
</feature>
<evidence type="ECO:0000256" key="3">
    <source>
        <dbReference type="ARBA" id="ARBA00022801"/>
    </source>
</evidence>
<evidence type="ECO:0000256" key="1">
    <source>
        <dbReference type="ARBA" id="ARBA00022741"/>
    </source>
</evidence>
<evidence type="ECO:0000259" key="12">
    <source>
        <dbReference type="PROSITE" id="PS51194"/>
    </source>
</evidence>
<feature type="compositionally biased region" description="Low complexity" evidence="10">
    <location>
        <begin position="1"/>
        <end position="15"/>
    </location>
</feature>
<comment type="similarity">
    <text evidence="9">Belongs to the Lhr helicase family. Lhr-Core subfamily.</text>
</comment>
<feature type="compositionally biased region" description="Low complexity" evidence="10">
    <location>
        <begin position="684"/>
        <end position="697"/>
    </location>
</feature>
<dbReference type="Pfam" id="PF00270">
    <property type="entry name" value="DEAD"/>
    <property type="match status" value="1"/>
</dbReference>
<dbReference type="SMART" id="SM00490">
    <property type="entry name" value="HELICc"/>
    <property type="match status" value="1"/>
</dbReference>
<dbReference type="PROSITE" id="PS51192">
    <property type="entry name" value="HELICASE_ATP_BIND_1"/>
    <property type="match status" value="1"/>
</dbReference>
<keyword evidence="2" id="KW-0227">DNA damage</keyword>
<name>A0A1H2PSI5_9BURK</name>
<dbReference type="EMBL" id="FNLO01000007">
    <property type="protein sequence ID" value="SDV49104.1"/>
    <property type="molecule type" value="Genomic_DNA"/>
</dbReference>
<keyword evidence="3" id="KW-0378">Hydrolase</keyword>
<dbReference type="Pfam" id="PF08494">
    <property type="entry name" value="DEAD_assoc"/>
    <property type="match status" value="1"/>
</dbReference>
<feature type="region of interest" description="Disordered" evidence="10">
    <location>
        <begin position="1"/>
        <end position="30"/>
    </location>
</feature>
<evidence type="ECO:0000259" key="11">
    <source>
        <dbReference type="PROSITE" id="PS51192"/>
    </source>
</evidence>
<dbReference type="GO" id="GO:0006281">
    <property type="term" value="P:DNA repair"/>
    <property type="evidence" value="ECO:0007669"/>
    <property type="project" value="UniProtKB-KW"/>
</dbReference>
<dbReference type="SMART" id="SM00487">
    <property type="entry name" value="DEXDc"/>
    <property type="match status" value="1"/>
</dbReference>
<dbReference type="GO" id="GO:0004386">
    <property type="term" value="F:helicase activity"/>
    <property type="evidence" value="ECO:0007669"/>
    <property type="project" value="UniProtKB-KW"/>
</dbReference>
<proteinExistence type="inferred from homology"/>
<feature type="compositionally biased region" description="Low complexity" evidence="10">
    <location>
        <begin position="101"/>
        <end position="111"/>
    </location>
</feature>
<dbReference type="InterPro" id="IPR014001">
    <property type="entry name" value="Helicase_ATP-bd"/>
</dbReference>
<protein>
    <submittedName>
        <fullName evidence="13">ATP-dependent helicase Lhr and Lhr-like helicase</fullName>
    </submittedName>
</protein>
<keyword evidence="4 13" id="KW-0347">Helicase</keyword>
<keyword evidence="6" id="KW-0238">DNA-binding</keyword>
<evidence type="ECO:0000256" key="9">
    <source>
        <dbReference type="ARBA" id="ARBA00093467"/>
    </source>
</evidence>
<dbReference type="Pfam" id="PF19306">
    <property type="entry name" value="WHD_Lhr"/>
    <property type="match status" value="1"/>
</dbReference>